<dbReference type="PANTHER" id="PTHR42698">
    <property type="entry name" value="GTPASE ERA"/>
    <property type="match status" value="1"/>
</dbReference>
<evidence type="ECO:0000256" key="13">
    <source>
        <dbReference type="ARBA" id="ARBA00023136"/>
    </source>
</evidence>
<dbReference type="CDD" id="cd04163">
    <property type="entry name" value="Era"/>
    <property type="match status" value="1"/>
</dbReference>
<dbReference type="SUPFAM" id="SSF54814">
    <property type="entry name" value="Prokaryotic type KH domain (KH-domain type II)"/>
    <property type="match status" value="1"/>
</dbReference>
<dbReference type="GeneID" id="103063762"/>
<evidence type="ECO:0000256" key="1">
    <source>
        <dbReference type="ARBA" id="ARBA00004305"/>
    </source>
</evidence>
<feature type="compositionally biased region" description="Polar residues" evidence="17">
    <location>
        <begin position="343"/>
        <end position="352"/>
    </location>
</feature>
<evidence type="ECO:0000256" key="4">
    <source>
        <dbReference type="ARBA" id="ARBA00019149"/>
    </source>
</evidence>
<dbReference type="Gene3D" id="3.30.300.20">
    <property type="match status" value="1"/>
</dbReference>
<dbReference type="Gene3D" id="3.40.50.300">
    <property type="entry name" value="P-loop containing nucleotide triphosphate hydrolases"/>
    <property type="match status" value="1"/>
</dbReference>
<sequence length="527" mass="57768">MTADVLPAYHGPCKQPVAAGSPGWSLGADSEAKRRAGCVVRCLPAQLPAWAGPPISRALGSRPPRESGQTCWGSSSDIIIYWWAARVPTRTREEPGVGSVQAERPESKPVLGGRISARRTLCPWLAATVEQKESGSSSLRAGASLNFTAQSGDEHEVLLAHHPDQPENPKILRVAIIGAPNAGKSTLSNQLLQRKILPVSRKVHTTRCNAQGVITTEDTQLIILDTPGLTTSAKGKRHNLEKNMLSDPLDSLKNADLVLVLVDVSDRYTRDHLHPQVLHCLKQFPQIPSVLVLNKVDLVKKKGLLLELVVELTEGAVGGKKLEAKSMYRPDVSREPCRKPPKSAQTSAATESTHAESVESQAEVVTEDASLASAKESGAPERMKYQKGWPLFQEIFMLTALEEEEVKTLKKYLLKQAQPGPWEFHSEVLTSQSPQEICANLIREKLLEHLPQEVPYAVTQKTAVWEEGPGGELVIVQNLEVQREKYMKMLIGYQGQVISKIAAEAGHDLMNAFLCEVQLKLSVQLKK</sequence>
<evidence type="ECO:0000256" key="9">
    <source>
        <dbReference type="ARBA" id="ARBA00022884"/>
    </source>
</evidence>
<comment type="subcellular location">
    <subcellularLocation>
        <location evidence="2">Mitochondrion inner membrane</location>
        <topology evidence="2">Peripheral membrane protein</topology>
    </subcellularLocation>
    <subcellularLocation>
        <location evidence="1">Mitochondrion matrix</location>
    </subcellularLocation>
</comment>
<feature type="region of interest" description="G3" evidence="16">
    <location>
        <begin position="225"/>
        <end position="228"/>
    </location>
</feature>
<comment type="similarity">
    <text evidence="3 16">Belongs to the TRAFAC class TrmE-Era-EngA-EngB-Septin-like GTPase superfamily. Era GTPase family.</text>
</comment>
<dbReference type="GO" id="GO:0005525">
    <property type="term" value="F:GTP binding"/>
    <property type="evidence" value="ECO:0007669"/>
    <property type="project" value="UniProtKB-UniRule"/>
</dbReference>
<dbReference type="PROSITE" id="PS51713">
    <property type="entry name" value="G_ERA"/>
    <property type="match status" value="1"/>
</dbReference>
<dbReference type="PRINTS" id="PR00326">
    <property type="entry name" value="GTP1OBG"/>
</dbReference>
<dbReference type="AlphaFoldDB" id="A0A9F5J4R8"/>
<evidence type="ECO:0000313" key="20">
    <source>
        <dbReference type="RefSeq" id="XP_025029591.1"/>
    </source>
</evidence>
<feature type="region of interest" description="G1" evidence="16">
    <location>
        <begin position="178"/>
        <end position="185"/>
    </location>
</feature>
<keyword evidence="6" id="KW-0699">rRNA-binding</keyword>
<keyword evidence="7 16" id="KW-0547">Nucleotide-binding</keyword>
<dbReference type="InterPro" id="IPR015946">
    <property type="entry name" value="KH_dom-like_a/b"/>
</dbReference>
<dbReference type="InterPro" id="IPR030388">
    <property type="entry name" value="G_ERA_dom"/>
</dbReference>
<accession>A0A9F5J4R8</accession>
<feature type="compositionally biased region" description="Basic and acidic residues" evidence="17">
    <location>
        <begin position="328"/>
        <end position="338"/>
    </location>
</feature>
<reference evidence="20" key="1">
    <citation type="submission" date="2025-08" db="UniProtKB">
        <authorList>
            <consortium name="RefSeq"/>
        </authorList>
    </citation>
    <scope>IDENTIFICATION</scope>
    <source>
        <tissue evidence="20">Liver</tissue>
    </source>
</reference>
<evidence type="ECO:0000256" key="15">
    <source>
        <dbReference type="ARBA" id="ARBA00030975"/>
    </source>
</evidence>
<organism evidence="19 20">
    <name type="scientific">Python bivittatus</name>
    <name type="common">Burmese python</name>
    <name type="synonym">Python molurus bivittatus</name>
    <dbReference type="NCBI Taxonomy" id="176946"/>
    <lineage>
        <taxon>Eukaryota</taxon>
        <taxon>Metazoa</taxon>
        <taxon>Chordata</taxon>
        <taxon>Craniata</taxon>
        <taxon>Vertebrata</taxon>
        <taxon>Euteleostomi</taxon>
        <taxon>Lepidosauria</taxon>
        <taxon>Squamata</taxon>
        <taxon>Bifurcata</taxon>
        <taxon>Unidentata</taxon>
        <taxon>Episquamata</taxon>
        <taxon>Toxicofera</taxon>
        <taxon>Serpentes</taxon>
        <taxon>Henophidia</taxon>
        <taxon>Pythonidae</taxon>
        <taxon>Python</taxon>
    </lineage>
</organism>
<evidence type="ECO:0000259" key="18">
    <source>
        <dbReference type="PROSITE" id="PS51713"/>
    </source>
</evidence>
<dbReference type="GO" id="GO:0019843">
    <property type="term" value="F:rRNA binding"/>
    <property type="evidence" value="ECO:0007669"/>
    <property type="project" value="UniProtKB-KW"/>
</dbReference>
<dbReference type="KEGG" id="pbi:103063762"/>
<protein>
    <recommendedName>
        <fullName evidence="4">GTPase Era, mitochondrial</fullName>
    </recommendedName>
    <alternativeName>
        <fullName evidence="15">ERA-like protein 1</fullName>
    </alternativeName>
</protein>
<comment type="function">
    <text evidence="14">Probable GTPase that plays a role in the mitochondrial ribosomal small subunit assembly. Specifically binds the 12S mitochondrial rRNA (12S mt-rRNA) to a 33 nucleotide section delineating the 3' terminal stem-loop region. May act as a chaperone that protects the 12S mt-rRNA on the 28S mitoribosomal subunit during ribosomal small subunit assembly.</text>
</comment>
<feature type="region of interest" description="G5" evidence="16">
    <location>
        <begin position="398"/>
        <end position="400"/>
    </location>
</feature>
<dbReference type="GO" id="GO:0000028">
    <property type="term" value="P:ribosomal small subunit assembly"/>
    <property type="evidence" value="ECO:0007669"/>
    <property type="project" value="TreeGrafter"/>
</dbReference>
<dbReference type="HAMAP" id="MF_00367">
    <property type="entry name" value="GTPase_Era"/>
    <property type="match status" value="1"/>
</dbReference>
<feature type="region of interest" description="G4" evidence="16">
    <location>
        <begin position="294"/>
        <end position="297"/>
    </location>
</feature>
<evidence type="ECO:0000256" key="2">
    <source>
        <dbReference type="ARBA" id="ARBA00004637"/>
    </source>
</evidence>
<dbReference type="InterPro" id="IPR027417">
    <property type="entry name" value="P-loop_NTPase"/>
</dbReference>
<dbReference type="CTD" id="26284"/>
<evidence type="ECO:0000256" key="17">
    <source>
        <dbReference type="SAM" id="MobiDB-lite"/>
    </source>
</evidence>
<dbReference type="PANTHER" id="PTHR42698:SF1">
    <property type="entry name" value="GTPASE ERA, MITOCHONDRIAL"/>
    <property type="match status" value="1"/>
</dbReference>
<keyword evidence="11" id="KW-0496">Mitochondrion</keyword>
<dbReference type="Proteomes" id="UP000695026">
    <property type="component" value="Unplaced"/>
</dbReference>
<dbReference type="RefSeq" id="XP_025029591.1">
    <property type="nucleotide sequence ID" value="XM_025173823.1"/>
</dbReference>
<keyword evidence="12 16" id="KW-0342">GTP-binding</keyword>
<keyword evidence="10" id="KW-0809">Transit peptide</keyword>
<evidence type="ECO:0000313" key="19">
    <source>
        <dbReference type="Proteomes" id="UP000695026"/>
    </source>
</evidence>
<dbReference type="GO" id="GO:0005759">
    <property type="term" value="C:mitochondrial matrix"/>
    <property type="evidence" value="ECO:0007669"/>
    <property type="project" value="UniProtKB-SubCell"/>
</dbReference>
<feature type="region of interest" description="G2" evidence="16">
    <location>
        <begin position="204"/>
        <end position="208"/>
    </location>
</feature>
<proteinExistence type="inferred from homology"/>
<feature type="region of interest" description="Disordered" evidence="17">
    <location>
        <begin position="328"/>
        <end position="379"/>
    </location>
</feature>
<evidence type="ECO:0000256" key="14">
    <source>
        <dbReference type="ARBA" id="ARBA00025227"/>
    </source>
</evidence>
<keyword evidence="9" id="KW-0694">RNA-binding</keyword>
<evidence type="ECO:0000256" key="5">
    <source>
        <dbReference type="ARBA" id="ARBA00022517"/>
    </source>
</evidence>
<keyword evidence="8" id="KW-0999">Mitochondrion inner membrane</keyword>
<dbReference type="FunFam" id="3.30.300.20:FF:000016">
    <property type="entry name" value="GTPase Era, mitochondrial isoform 1"/>
    <property type="match status" value="1"/>
</dbReference>
<keyword evidence="19" id="KW-1185">Reference proteome</keyword>
<dbReference type="InterPro" id="IPR005662">
    <property type="entry name" value="GTPase_Era-like"/>
</dbReference>
<keyword evidence="5" id="KW-0690">Ribosome biogenesis</keyword>
<evidence type="ECO:0000256" key="12">
    <source>
        <dbReference type="ARBA" id="ARBA00023134"/>
    </source>
</evidence>
<dbReference type="InterPro" id="IPR005225">
    <property type="entry name" value="Small_GTP-bd"/>
</dbReference>
<evidence type="ECO:0000256" key="6">
    <source>
        <dbReference type="ARBA" id="ARBA00022730"/>
    </source>
</evidence>
<dbReference type="SUPFAM" id="SSF52540">
    <property type="entry name" value="P-loop containing nucleoside triphosphate hydrolases"/>
    <property type="match status" value="1"/>
</dbReference>
<evidence type="ECO:0000256" key="16">
    <source>
        <dbReference type="PROSITE-ProRule" id="PRU01050"/>
    </source>
</evidence>
<evidence type="ECO:0000256" key="7">
    <source>
        <dbReference type="ARBA" id="ARBA00022741"/>
    </source>
</evidence>
<dbReference type="OrthoDB" id="8954335at2759"/>
<name>A0A9F5J4R8_PYTBI</name>
<dbReference type="NCBIfam" id="TIGR00231">
    <property type="entry name" value="small_GTP"/>
    <property type="match status" value="1"/>
</dbReference>
<gene>
    <name evidence="20" type="primary">ERAL1</name>
</gene>
<dbReference type="CDD" id="cd22534">
    <property type="entry name" value="KH-II_Era"/>
    <property type="match status" value="1"/>
</dbReference>
<dbReference type="OMA" id="PGDWEYH"/>
<dbReference type="GO" id="GO:0005743">
    <property type="term" value="C:mitochondrial inner membrane"/>
    <property type="evidence" value="ECO:0007669"/>
    <property type="project" value="UniProtKB-SubCell"/>
</dbReference>
<evidence type="ECO:0000256" key="3">
    <source>
        <dbReference type="ARBA" id="ARBA00007921"/>
    </source>
</evidence>
<dbReference type="InterPro" id="IPR006073">
    <property type="entry name" value="GTP-bd"/>
</dbReference>
<keyword evidence="13" id="KW-0472">Membrane</keyword>
<dbReference type="Pfam" id="PF01926">
    <property type="entry name" value="MMR_HSR1"/>
    <property type="match status" value="1"/>
</dbReference>
<evidence type="ECO:0000256" key="8">
    <source>
        <dbReference type="ARBA" id="ARBA00022792"/>
    </source>
</evidence>
<dbReference type="GO" id="GO:0043024">
    <property type="term" value="F:ribosomal small subunit binding"/>
    <property type="evidence" value="ECO:0007669"/>
    <property type="project" value="TreeGrafter"/>
</dbReference>
<evidence type="ECO:0000256" key="10">
    <source>
        <dbReference type="ARBA" id="ARBA00022946"/>
    </source>
</evidence>
<evidence type="ECO:0000256" key="11">
    <source>
        <dbReference type="ARBA" id="ARBA00023128"/>
    </source>
</evidence>
<dbReference type="InterPro" id="IPR009019">
    <property type="entry name" value="KH_sf_prok-type"/>
</dbReference>
<feature type="domain" description="Era-type G" evidence="18">
    <location>
        <begin position="170"/>
        <end position="420"/>
    </location>
</feature>